<evidence type="ECO:0000256" key="1">
    <source>
        <dbReference type="SAM" id="SignalP"/>
    </source>
</evidence>
<proteinExistence type="predicted"/>
<dbReference type="EMBL" id="GGEC01049969">
    <property type="protein sequence ID" value="MBX30453.1"/>
    <property type="molecule type" value="Transcribed_RNA"/>
</dbReference>
<reference evidence="2" key="1">
    <citation type="submission" date="2018-02" db="EMBL/GenBank/DDBJ databases">
        <title>Rhizophora mucronata_Transcriptome.</title>
        <authorList>
            <person name="Meera S.P."/>
            <person name="Sreeshan A."/>
            <person name="Augustine A."/>
        </authorList>
    </citation>
    <scope>NUCLEOTIDE SEQUENCE</scope>
    <source>
        <tissue evidence="2">Leaf</tissue>
    </source>
</reference>
<feature type="chain" id="PRO_5015118999" evidence="1">
    <location>
        <begin position="20"/>
        <end position="68"/>
    </location>
</feature>
<dbReference type="AlphaFoldDB" id="A0A2P2MJP2"/>
<organism evidence="2">
    <name type="scientific">Rhizophora mucronata</name>
    <name type="common">Asiatic mangrove</name>
    <dbReference type="NCBI Taxonomy" id="61149"/>
    <lineage>
        <taxon>Eukaryota</taxon>
        <taxon>Viridiplantae</taxon>
        <taxon>Streptophyta</taxon>
        <taxon>Embryophyta</taxon>
        <taxon>Tracheophyta</taxon>
        <taxon>Spermatophyta</taxon>
        <taxon>Magnoliopsida</taxon>
        <taxon>eudicotyledons</taxon>
        <taxon>Gunneridae</taxon>
        <taxon>Pentapetalae</taxon>
        <taxon>rosids</taxon>
        <taxon>fabids</taxon>
        <taxon>Malpighiales</taxon>
        <taxon>Rhizophoraceae</taxon>
        <taxon>Rhizophora</taxon>
    </lineage>
</organism>
<evidence type="ECO:0000313" key="2">
    <source>
        <dbReference type="EMBL" id="MBX30453.1"/>
    </source>
</evidence>
<feature type="signal peptide" evidence="1">
    <location>
        <begin position="1"/>
        <end position="19"/>
    </location>
</feature>
<accession>A0A2P2MJP2</accession>
<sequence>MNIGMRRQFLLFFPVLILRHQPGKNCEHLGYDLLELGRSLRKIKHFLNKSWVKEEWVCDIQISTQPQN</sequence>
<keyword evidence="1" id="KW-0732">Signal</keyword>
<protein>
    <submittedName>
        <fullName evidence="2">Uncharacterized protein</fullName>
    </submittedName>
</protein>
<name>A0A2P2MJP2_RHIMU</name>